<dbReference type="InterPro" id="IPR014567">
    <property type="entry name" value="UCP031900"/>
</dbReference>
<name>A0A1G7I451_9RHOB</name>
<protein>
    <recommendedName>
        <fullName evidence="2">Phytase-like domain-containing protein</fullName>
    </recommendedName>
</protein>
<dbReference type="EMBL" id="FNBP01000001">
    <property type="protein sequence ID" value="SDF07530.1"/>
    <property type="molecule type" value="Genomic_DNA"/>
</dbReference>
<dbReference type="OrthoDB" id="9798693at2"/>
<dbReference type="Gene3D" id="2.120.10.30">
    <property type="entry name" value="TolB, C-terminal domain"/>
    <property type="match status" value="1"/>
</dbReference>
<proteinExistence type="predicted"/>
<dbReference type="PIRSF" id="PIRSF031900">
    <property type="entry name" value="UCP031900"/>
    <property type="match status" value="1"/>
</dbReference>
<organism evidence="3 4">
    <name type="scientific">Sulfitobacter delicatus</name>
    <dbReference type="NCBI Taxonomy" id="218672"/>
    <lineage>
        <taxon>Bacteria</taxon>
        <taxon>Pseudomonadati</taxon>
        <taxon>Pseudomonadota</taxon>
        <taxon>Alphaproteobacteria</taxon>
        <taxon>Rhodobacterales</taxon>
        <taxon>Roseobacteraceae</taxon>
        <taxon>Sulfitobacter</taxon>
    </lineage>
</organism>
<feature type="signal peptide" evidence="1">
    <location>
        <begin position="1"/>
        <end position="26"/>
    </location>
</feature>
<dbReference type="InterPro" id="IPR011042">
    <property type="entry name" value="6-blade_b-propeller_TolB-like"/>
</dbReference>
<feature type="chain" id="PRO_5011563046" description="Phytase-like domain-containing protein" evidence="1">
    <location>
        <begin position="27"/>
        <end position="304"/>
    </location>
</feature>
<evidence type="ECO:0000313" key="3">
    <source>
        <dbReference type="EMBL" id="SDF07530.1"/>
    </source>
</evidence>
<dbReference type="Pfam" id="PF13449">
    <property type="entry name" value="Phytase-like"/>
    <property type="match status" value="1"/>
</dbReference>
<evidence type="ECO:0000256" key="1">
    <source>
        <dbReference type="SAM" id="SignalP"/>
    </source>
</evidence>
<keyword evidence="4" id="KW-1185">Reference proteome</keyword>
<keyword evidence="1" id="KW-0732">Signal</keyword>
<sequence>MQRRLERRLSRAFLPLLLLMSCAAPAAQTETKVQTRSTVVWEESAPWFGGFSGAEVSVDGNHLIAVSDRGRVLRARLLREGGKLVGVALQQDASLAGPDKRPLRNKRRDAEGLALGEDGAVYVSFEHGHRVMRLDPDTGVTTPLPRHPDFARLQPNSGLEALAIHPDGRLFTLPERPDSTSDTFPLYAFDGKKWSISAHIPSRGPFLAVGADFGPDGSFYLLERTVTPLGFRSRIRSFNLDAMGLAESTLMTSGPSQYDNLEALSVWQDSKGQTRLTLISDDNFFPLQETQVVELTLAKTAPRP</sequence>
<feature type="domain" description="Phytase-like" evidence="2">
    <location>
        <begin position="47"/>
        <end position="284"/>
    </location>
</feature>
<evidence type="ECO:0000259" key="2">
    <source>
        <dbReference type="Pfam" id="PF13449"/>
    </source>
</evidence>
<gene>
    <name evidence="3" type="ORF">SAMN04489759_101302</name>
</gene>
<dbReference type="PROSITE" id="PS51257">
    <property type="entry name" value="PROKAR_LIPOPROTEIN"/>
    <property type="match status" value="1"/>
</dbReference>
<dbReference type="InterPro" id="IPR027372">
    <property type="entry name" value="Phytase-like_dom"/>
</dbReference>
<dbReference type="STRING" id="218672.SAMN04489759_101302"/>
<dbReference type="SUPFAM" id="SSF63829">
    <property type="entry name" value="Calcium-dependent phosphotriesterase"/>
    <property type="match status" value="1"/>
</dbReference>
<evidence type="ECO:0000313" key="4">
    <source>
        <dbReference type="Proteomes" id="UP000199399"/>
    </source>
</evidence>
<dbReference type="Proteomes" id="UP000199399">
    <property type="component" value="Unassembled WGS sequence"/>
</dbReference>
<reference evidence="4" key="1">
    <citation type="submission" date="2016-10" db="EMBL/GenBank/DDBJ databases">
        <authorList>
            <person name="Varghese N."/>
            <person name="Submissions S."/>
        </authorList>
    </citation>
    <scope>NUCLEOTIDE SEQUENCE [LARGE SCALE GENOMIC DNA]</scope>
    <source>
        <strain evidence="4">DSM 16477</strain>
    </source>
</reference>
<accession>A0A1G7I451</accession>
<dbReference type="AlphaFoldDB" id="A0A1G7I451"/>